<evidence type="ECO:0000313" key="4">
    <source>
        <dbReference type="Proteomes" id="UP000062912"/>
    </source>
</evidence>
<sequence length="306" mass="34017">MDKSRIRPVESGFNHEWFDIPLAVLHPSKVLPSKVTESSKYAQIRSSVGVIGLVEPVVVIQHSSIPGQFSILDGHLRVEALKELGRTHARCLIAKDDEGLTYNKKVSRMAAVQEHRMIVKVYESGVPAEQLAEALGLSASTIRGHFKMLDGICDEAIRLLSDKIVPRRVFSILRQMKPLRQIDVAHTMNTLENYSGKFALAMLETTPDDQLLEGPRERAAKSGTLEAVQRLERELAVLQADTKLLEENYGPDSLKLVVIKSYVTNLLDNARVVRWLAQHKADYLQQLQAVAEVKSLGTPKGVDQAA</sequence>
<evidence type="ECO:0000259" key="2">
    <source>
        <dbReference type="SMART" id="SM00470"/>
    </source>
</evidence>
<dbReference type="Gene3D" id="3.90.1530.10">
    <property type="entry name" value="Conserved hypothetical protein from pyrococcus furiosus pfu- 392566-001, ParB domain"/>
    <property type="match status" value="1"/>
</dbReference>
<feature type="coiled-coil region" evidence="1">
    <location>
        <begin position="221"/>
        <end position="248"/>
    </location>
</feature>
<dbReference type="InterPro" id="IPR003115">
    <property type="entry name" value="ParB_N"/>
</dbReference>
<dbReference type="EMBL" id="LPJR01000094">
    <property type="protein sequence ID" value="KWF17609.1"/>
    <property type="molecule type" value="Genomic_DNA"/>
</dbReference>
<feature type="domain" description="ParB-like N-terminal" evidence="2">
    <location>
        <begin position="18"/>
        <end position="112"/>
    </location>
</feature>
<proteinExistence type="predicted"/>
<dbReference type="SUPFAM" id="SSF109709">
    <property type="entry name" value="KorB DNA-binding domain-like"/>
    <property type="match status" value="1"/>
</dbReference>
<dbReference type="OrthoDB" id="7632576at2"/>
<dbReference type="SMART" id="SM00470">
    <property type="entry name" value="ParB"/>
    <property type="match status" value="1"/>
</dbReference>
<organism evidence="3 4">
    <name type="scientific">Burkholderia pseudomultivorans</name>
    <dbReference type="NCBI Taxonomy" id="1207504"/>
    <lineage>
        <taxon>Bacteria</taxon>
        <taxon>Pseudomonadati</taxon>
        <taxon>Pseudomonadota</taxon>
        <taxon>Betaproteobacteria</taxon>
        <taxon>Burkholderiales</taxon>
        <taxon>Burkholderiaceae</taxon>
        <taxon>Burkholderia</taxon>
        <taxon>Burkholderia cepacia complex</taxon>
    </lineage>
</organism>
<dbReference type="Pfam" id="PF02195">
    <property type="entry name" value="ParB_N"/>
    <property type="match status" value="1"/>
</dbReference>
<protein>
    <recommendedName>
        <fullName evidence="2">ParB-like N-terminal domain-containing protein</fullName>
    </recommendedName>
</protein>
<dbReference type="InterPro" id="IPR011111">
    <property type="entry name" value="Plasmid_RepB"/>
</dbReference>
<dbReference type="AlphaFoldDB" id="A0A132E5Y5"/>
<accession>A0A132E5Y5</accession>
<evidence type="ECO:0000313" key="3">
    <source>
        <dbReference type="EMBL" id="KWF17609.1"/>
    </source>
</evidence>
<name>A0A132E5Y5_9BURK</name>
<evidence type="ECO:0000256" key="1">
    <source>
        <dbReference type="SAM" id="Coils"/>
    </source>
</evidence>
<dbReference type="Pfam" id="PF07506">
    <property type="entry name" value="RepB"/>
    <property type="match status" value="1"/>
</dbReference>
<dbReference type="InterPro" id="IPR036086">
    <property type="entry name" value="ParB/Sulfiredoxin_sf"/>
</dbReference>
<comment type="caution">
    <text evidence="3">The sequence shown here is derived from an EMBL/GenBank/DDBJ whole genome shotgun (WGS) entry which is preliminary data.</text>
</comment>
<keyword evidence="1" id="KW-0175">Coiled coil</keyword>
<reference evidence="3 4" key="1">
    <citation type="submission" date="2015-11" db="EMBL/GenBank/DDBJ databases">
        <title>Expanding the genomic diversity of Burkholderia species for the development of highly accurate diagnostics.</title>
        <authorList>
            <person name="Sahl J."/>
            <person name="Keim P."/>
            <person name="Wagner D."/>
        </authorList>
    </citation>
    <scope>NUCLEOTIDE SEQUENCE [LARGE SCALE GENOMIC DNA]</scope>
    <source>
        <strain evidence="3 4">MSMB368WGS</strain>
    </source>
</reference>
<dbReference type="Proteomes" id="UP000062912">
    <property type="component" value="Unassembled WGS sequence"/>
</dbReference>
<gene>
    <name evidence="3" type="ORF">WT56_32530</name>
</gene>
<dbReference type="SUPFAM" id="SSF110849">
    <property type="entry name" value="ParB/Sulfiredoxin"/>
    <property type="match status" value="1"/>
</dbReference>